<feature type="non-terminal residue" evidence="1">
    <location>
        <position position="1"/>
    </location>
</feature>
<evidence type="ECO:0000313" key="2">
    <source>
        <dbReference type="Proteomes" id="UP000742024"/>
    </source>
</evidence>
<sequence length="67" mass="7244">YNTSAAEELFSKPGGYSPAATNIAFPRVFIDIHGMSRIRSALLNDESIGTSASWSMDSTVSPCFKEI</sequence>
<comment type="caution">
    <text evidence="1">The sequence shown here is derived from an EMBL/GenBank/DDBJ whole genome shotgun (WGS) entry which is preliminary data.</text>
</comment>
<gene>
    <name evidence="1" type="ORF">E4U57_001563</name>
</gene>
<dbReference type="Proteomes" id="UP000742024">
    <property type="component" value="Unassembled WGS sequence"/>
</dbReference>
<dbReference type="EMBL" id="SRPR01000158">
    <property type="protein sequence ID" value="KAG5957996.1"/>
    <property type="molecule type" value="Genomic_DNA"/>
</dbReference>
<proteinExistence type="predicted"/>
<keyword evidence="2" id="KW-1185">Reference proteome</keyword>
<accession>A0ABQ7PAG7</accession>
<organism evidence="1 2">
    <name type="scientific">Claviceps arundinis</name>
    <dbReference type="NCBI Taxonomy" id="1623583"/>
    <lineage>
        <taxon>Eukaryota</taxon>
        <taxon>Fungi</taxon>
        <taxon>Dikarya</taxon>
        <taxon>Ascomycota</taxon>
        <taxon>Pezizomycotina</taxon>
        <taxon>Sordariomycetes</taxon>
        <taxon>Hypocreomycetidae</taxon>
        <taxon>Hypocreales</taxon>
        <taxon>Clavicipitaceae</taxon>
        <taxon>Claviceps</taxon>
    </lineage>
</organism>
<protein>
    <submittedName>
        <fullName evidence="1">Uncharacterized protein</fullName>
    </submittedName>
</protein>
<name>A0ABQ7PAG7_9HYPO</name>
<evidence type="ECO:0000313" key="1">
    <source>
        <dbReference type="EMBL" id="KAG5957996.1"/>
    </source>
</evidence>
<reference evidence="1 2" key="1">
    <citation type="journal article" date="2020" name="bioRxiv">
        <title>Whole genome comparisons of ergot fungi reveals the divergence and evolution of species within the genus Claviceps are the result of varying mechanisms driving genome evolution and host range expansion.</title>
        <authorList>
            <person name="Wyka S.A."/>
            <person name="Mondo S.J."/>
            <person name="Liu M."/>
            <person name="Dettman J."/>
            <person name="Nalam V."/>
            <person name="Broders K.D."/>
        </authorList>
    </citation>
    <scope>NUCLEOTIDE SEQUENCE [LARGE SCALE GENOMIC DNA]</scope>
    <source>
        <strain evidence="1 2">LM583</strain>
    </source>
</reference>